<dbReference type="InterPro" id="IPR007874">
    <property type="entry name" value="MinC_N"/>
</dbReference>
<dbReference type="EMBL" id="AP017928">
    <property type="protein sequence ID" value="BBA35389.1"/>
    <property type="molecule type" value="Genomic_DNA"/>
</dbReference>
<dbReference type="RefSeq" id="WP_232020341.1">
    <property type="nucleotide sequence ID" value="NZ_AP017928.1"/>
</dbReference>
<dbReference type="GO" id="GO:0051302">
    <property type="term" value="P:regulation of cell division"/>
    <property type="evidence" value="ECO:0007669"/>
    <property type="project" value="InterPro"/>
</dbReference>
<dbReference type="Pfam" id="PF03775">
    <property type="entry name" value="MinC_C"/>
    <property type="match status" value="1"/>
</dbReference>
<name>A0A250L029_9GAMM</name>
<dbReference type="InterPro" id="IPR013033">
    <property type="entry name" value="MinC"/>
</dbReference>
<dbReference type="GO" id="GO:0000917">
    <property type="term" value="P:division septum assembly"/>
    <property type="evidence" value="ECO:0007669"/>
    <property type="project" value="UniProtKB-KW"/>
</dbReference>
<dbReference type="InterPro" id="IPR036145">
    <property type="entry name" value="MinC_C_sf"/>
</dbReference>
<dbReference type="GO" id="GO:1901891">
    <property type="term" value="P:regulation of cell septum assembly"/>
    <property type="evidence" value="ECO:0007669"/>
    <property type="project" value="InterPro"/>
</dbReference>
<comment type="function">
    <text evidence="5 6">Cell division inhibitor that blocks the formation of polar Z ring septums. Rapidly oscillates between the poles of the cell to destabilize FtsZ filaments that have formed before they mature into polar Z rings. Prevents FtsZ polymerization.</text>
</comment>
<dbReference type="InterPro" id="IPR016098">
    <property type="entry name" value="CAP/MinC_C"/>
</dbReference>
<evidence type="ECO:0000256" key="2">
    <source>
        <dbReference type="ARBA" id="ARBA00022618"/>
    </source>
</evidence>
<proteinExistence type="inferred from homology"/>
<evidence type="ECO:0000313" key="10">
    <source>
        <dbReference type="EMBL" id="BBA35389.1"/>
    </source>
</evidence>
<dbReference type="PANTHER" id="PTHR34108">
    <property type="entry name" value="SEPTUM SITE-DETERMINING PROTEIN MINC"/>
    <property type="match status" value="1"/>
</dbReference>
<evidence type="ECO:0000256" key="5">
    <source>
        <dbReference type="ARBA" id="ARBA00025606"/>
    </source>
</evidence>
<keyword evidence="11" id="KW-1185">Reference proteome</keyword>
<gene>
    <name evidence="6" type="primary">minC</name>
    <name evidence="10" type="ORF">sS8_3452</name>
</gene>
<dbReference type="GO" id="GO:0000902">
    <property type="term" value="P:cell morphogenesis"/>
    <property type="evidence" value="ECO:0007669"/>
    <property type="project" value="InterPro"/>
</dbReference>
<dbReference type="SUPFAM" id="SSF63848">
    <property type="entry name" value="Cell-division inhibitor MinC, C-terminal domain"/>
    <property type="match status" value="1"/>
</dbReference>
<dbReference type="InterPro" id="IPR005526">
    <property type="entry name" value="Septum_form_inhib_MinC_C"/>
</dbReference>
<keyword evidence="4 6" id="KW-0131">Cell cycle</keyword>
<evidence type="ECO:0000259" key="8">
    <source>
        <dbReference type="Pfam" id="PF03775"/>
    </source>
</evidence>
<evidence type="ECO:0000256" key="7">
    <source>
        <dbReference type="SAM" id="MobiDB-lite"/>
    </source>
</evidence>
<dbReference type="AlphaFoldDB" id="A0A250L029"/>
<reference evidence="10 11" key="1">
    <citation type="submission" date="2016-12" db="EMBL/GenBank/DDBJ databases">
        <title>Genome sequencing of Methylocaldum marinum.</title>
        <authorList>
            <person name="Takeuchi M."/>
            <person name="Kamagata Y."/>
            <person name="Hiraoka S."/>
            <person name="Oshima K."/>
            <person name="Hattori M."/>
            <person name="Iwasaki W."/>
        </authorList>
    </citation>
    <scope>NUCLEOTIDE SEQUENCE [LARGE SCALE GENOMIC DNA]</scope>
    <source>
        <strain evidence="10 11">S8</strain>
    </source>
</reference>
<evidence type="ECO:0000313" key="11">
    <source>
        <dbReference type="Proteomes" id="UP000266313"/>
    </source>
</evidence>
<dbReference type="Gene3D" id="3.30.70.260">
    <property type="match status" value="1"/>
</dbReference>
<evidence type="ECO:0000256" key="1">
    <source>
        <dbReference type="ARBA" id="ARBA00006291"/>
    </source>
</evidence>
<protein>
    <recommendedName>
        <fullName evidence="6">Probable septum site-determining protein MinC</fullName>
    </recommendedName>
</protein>
<comment type="subunit">
    <text evidence="6">Interacts with MinD and FtsZ.</text>
</comment>
<feature type="region of interest" description="Disordered" evidence="7">
    <location>
        <begin position="116"/>
        <end position="152"/>
    </location>
</feature>
<evidence type="ECO:0000256" key="6">
    <source>
        <dbReference type="HAMAP-Rule" id="MF_00267"/>
    </source>
</evidence>
<sequence>MPRLIRMPVKPNEQSIRSVSLEIKSGSITLPILKLLNGDTGFVAQQLQDKIRRAPDFFRNAPVVIDLGELPDDAEVDFRDLIDVLHDHHLIPVGARGGSLKLQTAARDAKLAIFPEHKPETAAGTASEPAATKTPSTSPRAPAKPSSGSKLIEQPVRSGQRIYASGADLIVLSQVSPGAEVMADGNIHIYGSLRGRALAGVQGNLDARIFCADLQAELIAIGGHYKISENLDESMRGKPVQIYLRDNSLIIENL</sequence>
<feature type="domain" description="Septum formation inhibitor MinC C-terminal" evidence="8">
    <location>
        <begin position="152"/>
        <end position="252"/>
    </location>
</feature>
<dbReference type="Gene3D" id="2.160.20.70">
    <property type="match status" value="1"/>
</dbReference>
<dbReference type="PANTHER" id="PTHR34108:SF1">
    <property type="entry name" value="SEPTUM SITE-DETERMINING PROTEIN MINC"/>
    <property type="match status" value="1"/>
</dbReference>
<dbReference type="KEGG" id="mmai:sS8_3452"/>
<keyword evidence="3 6" id="KW-0717">Septation</keyword>
<evidence type="ECO:0000259" key="9">
    <source>
        <dbReference type="Pfam" id="PF05209"/>
    </source>
</evidence>
<dbReference type="HAMAP" id="MF_00267">
    <property type="entry name" value="MinC"/>
    <property type="match status" value="1"/>
</dbReference>
<dbReference type="NCBIfam" id="TIGR01222">
    <property type="entry name" value="minC"/>
    <property type="match status" value="1"/>
</dbReference>
<evidence type="ECO:0000256" key="3">
    <source>
        <dbReference type="ARBA" id="ARBA00023210"/>
    </source>
</evidence>
<comment type="similarity">
    <text evidence="1 6">Belongs to the MinC family.</text>
</comment>
<dbReference type="Proteomes" id="UP000266313">
    <property type="component" value="Chromosome"/>
</dbReference>
<organism evidence="10 11">
    <name type="scientific">Methylocaldum marinum</name>
    <dbReference type="NCBI Taxonomy" id="1432792"/>
    <lineage>
        <taxon>Bacteria</taxon>
        <taxon>Pseudomonadati</taxon>
        <taxon>Pseudomonadota</taxon>
        <taxon>Gammaproteobacteria</taxon>
        <taxon>Methylococcales</taxon>
        <taxon>Methylococcaceae</taxon>
        <taxon>Methylocaldum</taxon>
    </lineage>
</organism>
<feature type="domain" description="Septum formation inhibitor MinC N-terminal" evidence="9">
    <location>
        <begin position="21"/>
        <end position="92"/>
    </location>
</feature>
<accession>A0A250L029</accession>
<evidence type="ECO:0000256" key="4">
    <source>
        <dbReference type="ARBA" id="ARBA00023306"/>
    </source>
</evidence>
<dbReference type="Pfam" id="PF05209">
    <property type="entry name" value="MinC_N"/>
    <property type="match status" value="1"/>
</dbReference>
<keyword evidence="2 6" id="KW-0132">Cell division</keyword>